<evidence type="ECO:0000256" key="1">
    <source>
        <dbReference type="SAM" id="Phobius"/>
    </source>
</evidence>
<keyword evidence="1" id="KW-1133">Transmembrane helix</keyword>
<feature type="transmembrane region" description="Helical" evidence="1">
    <location>
        <begin position="12"/>
        <end position="35"/>
    </location>
</feature>
<comment type="caution">
    <text evidence="2">The sequence shown here is derived from an EMBL/GenBank/DDBJ whole genome shotgun (WGS) entry which is preliminary data.</text>
</comment>
<feature type="transmembrane region" description="Helical" evidence="1">
    <location>
        <begin position="73"/>
        <end position="92"/>
    </location>
</feature>
<keyword evidence="3" id="KW-1185">Reference proteome</keyword>
<name>A0A4Y9R9E6_9MICO</name>
<reference evidence="2 3" key="1">
    <citation type="journal article" date="2018" name="J. Microbiol.">
        <title>Leifsonia flava sp. nov., a novel actinobacterium isolated from the rhizosphere of Aquilegia viridiflora.</title>
        <authorList>
            <person name="Cai Y."/>
            <person name="Tao W.Z."/>
            <person name="Ma Y.J."/>
            <person name="Cheng J."/>
            <person name="Zhang M.Y."/>
            <person name="Zhang Y.X."/>
        </authorList>
    </citation>
    <scope>NUCLEOTIDE SEQUENCE [LARGE SCALE GENOMIC DNA]</scope>
    <source>
        <strain evidence="2 3">SYP-B2174</strain>
    </source>
</reference>
<sequence length="94" mass="9572">MTDTEVPLTPAVTFAGIVAVWILAVVGAVVVLTAVAPEERFGGLCLSLALCAIAAFCVQLATRRRDGFVSRVVASFVGSVVITAIAGIVVAVTL</sequence>
<keyword evidence="1" id="KW-0812">Transmembrane</keyword>
<evidence type="ECO:0000313" key="3">
    <source>
        <dbReference type="Proteomes" id="UP000298127"/>
    </source>
</evidence>
<gene>
    <name evidence="2" type="ORF">E4M00_01915</name>
</gene>
<dbReference type="Proteomes" id="UP000298127">
    <property type="component" value="Unassembled WGS sequence"/>
</dbReference>
<dbReference type="EMBL" id="SPQZ01000001">
    <property type="protein sequence ID" value="TFV99976.1"/>
    <property type="molecule type" value="Genomic_DNA"/>
</dbReference>
<accession>A0A4Y9R9E6</accession>
<feature type="transmembrane region" description="Helical" evidence="1">
    <location>
        <begin position="41"/>
        <end position="61"/>
    </location>
</feature>
<keyword evidence="1" id="KW-0472">Membrane</keyword>
<evidence type="ECO:0000313" key="2">
    <source>
        <dbReference type="EMBL" id="TFV99976.1"/>
    </source>
</evidence>
<organism evidence="2 3">
    <name type="scientific">Orlajensenia leifsoniae</name>
    <dbReference type="NCBI Taxonomy" id="2561933"/>
    <lineage>
        <taxon>Bacteria</taxon>
        <taxon>Bacillati</taxon>
        <taxon>Actinomycetota</taxon>
        <taxon>Actinomycetes</taxon>
        <taxon>Micrococcales</taxon>
        <taxon>Microbacteriaceae</taxon>
        <taxon>Orlajensenia</taxon>
    </lineage>
</organism>
<dbReference type="RefSeq" id="WP_135118861.1">
    <property type="nucleotide sequence ID" value="NZ_SPQZ01000001.1"/>
</dbReference>
<proteinExistence type="predicted"/>
<dbReference type="AlphaFoldDB" id="A0A4Y9R9E6"/>
<protein>
    <submittedName>
        <fullName evidence="2">Uncharacterized protein</fullName>
    </submittedName>
</protein>